<sequence length="725" mass="83161">MKQQVAQQARQISQLQHEKDALGQRLKDMQAQTANNKQLKDNIAKLQQQLKLNEDALERERKNCEALRRRLSSVEAQAAQGSALEPAFTEAKNRLHQAEAEVARLQNALNKLKQQLQDDRKAADERLKREQEKVDRALQAARNAGNKDREVKELAVQVDNLTADNASLAQRLKDAEDELRNVEHLLDKEEVLERLGELKSDINKKRTAAREPINDQDDLGRALAELHHKYLDLMRDLDRERRKQPDGELEGLQARLQDAERALKQARDRTSQLAGDKEDRDAKLKKMAEELKKLRDKLANQERMEDELERERAEHAEELSGLERQIAQLKDQLNKARHGLQDQLANARAPLQAKIADMEDAMQHLQDKFNKVKADNERLKGAIAAAEEGREDLEDRLAEMMDKLREARAQVQEANDRYERQKQALEAKVKALENELERAKNRLKLLRTQADERLQAEKEKAAAAIDGLEDEIDGLKGRLKNLQHKAGRELDKIRDAGERRVHDLENKMADLRQQLENEKARAEEQLRRANSKEAGLQSMLGETEAQLQRTAHQSHAQQANLRDLENQIDALRNTLKYTETQAVKEKLDKELEAVRAEQMRAAIQAAADRQLADAQQQVASLQSVLDTKDKQLQEQMKRGTQNSSDIAAQRAEIRNLASALAEQNEELERLKDDLTEISRVPVHPQYFHLPGQFMTIGIYFFWNYFIYSSSPITGVNRTHNWPVAL</sequence>
<feature type="compositionally biased region" description="Basic and acidic residues" evidence="1">
    <location>
        <begin position="116"/>
        <end position="136"/>
    </location>
</feature>
<reference evidence="2" key="1">
    <citation type="submission" date="2023-01" db="EMBL/GenBank/DDBJ databases">
        <title>Genome assembly of the deep-sea coral Lophelia pertusa.</title>
        <authorList>
            <person name="Herrera S."/>
            <person name="Cordes E."/>
        </authorList>
    </citation>
    <scope>NUCLEOTIDE SEQUENCE</scope>
    <source>
        <strain evidence="2">USNM1676648</strain>
        <tissue evidence="2">Polyp</tissue>
    </source>
</reference>
<proteinExistence type="predicted"/>
<dbReference type="Gene3D" id="1.10.287.1490">
    <property type="match status" value="1"/>
</dbReference>
<organism evidence="2 3">
    <name type="scientific">Desmophyllum pertusum</name>
    <dbReference type="NCBI Taxonomy" id="174260"/>
    <lineage>
        <taxon>Eukaryota</taxon>
        <taxon>Metazoa</taxon>
        <taxon>Cnidaria</taxon>
        <taxon>Anthozoa</taxon>
        <taxon>Hexacorallia</taxon>
        <taxon>Scleractinia</taxon>
        <taxon>Caryophylliina</taxon>
        <taxon>Caryophylliidae</taxon>
        <taxon>Desmophyllum</taxon>
    </lineage>
</organism>
<accession>A0A9W9ZAH1</accession>
<dbReference type="AlphaFoldDB" id="A0A9W9ZAH1"/>
<dbReference type="SUPFAM" id="SSF57997">
    <property type="entry name" value="Tropomyosin"/>
    <property type="match status" value="1"/>
</dbReference>
<dbReference type="Gene3D" id="1.20.5.1700">
    <property type="match status" value="1"/>
</dbReference>
<dbReference type="Proteomes" id="UP001163046">
    <property type="component" value="Unassembled WGS sequence"/>
</dbReference>
<name>A0A9W9ZAH1_9CNID</name>
<comment type="caution">
    <text evidence="2">The sequence shown here is derived from an EMBL/GenBank/DDBJ whole genome shotgun (WGS) entry which is preliminary data.</text>
</comment>
<gene>
    <name evidence="2" type="ORF">OS493_024788</name>
</gene>
<dbReference type="OrthoDB" id="5989683at2759"/>
<dbReference type="EMBL" id="MU826369">
    <property type="protein sequence ID" value="KAJ7378123.1"/>
    <property type="molecule type" value="Genomic_DNA"/>
</dbReference>
<protein>
    <submittedName>
        <fullName evidence="2">Uncharacterized protein</fullName>
    </submittedName>
</protein>
<evidence type="ECO:0000256" key="1">
    <source>
        <dbReference type="SAM" id="MobiDB-lite"/>
    </source>
</evidence>
<feature type="region of interest" description="Disordered" evidence="1">
    <location>
        <begin position="260"/>
        <end position="282"/>
    </location>
</feature>
<evidence type="ECO:0000313" key="2">
    <source>
        <dbReference type="EMBL" id="KAJ7378123.1"/>
    </source>
</evidence>
<evidence type="ECO:0000313" key="3">
    <source>
        <dbReference type="Proteomes" id="UP001163046"/>
    </source>
</evidence>
<keyword evidence="3" id="KW-1185">Reference proteome</keyword>
<feature type="region of interest" description="Disordered" evidence="1">
    <location>
        <begin position="116"/>
        <end position="145"/>
    </location>
</feature>
<dbReference type="PANTHER" id="PTHR18937">
    <property type="entry name" value="STRUCTURAL MAINTENANCE OF CHROMOSOMES SMC FAMILY MEMBER"/>
    <property type="match status" value="1"/>
</dbReference>